<proteinExistence type="predicted"/>
<keyword evidence="2" id="KW-1185">Reference proteome</keyword>
<dbReference type="Gene3D" id="3.80.10.10">
    <property type="entry name" value="Ribonuclease Inhibitor"/>
    <property type="match status" value="1"/>
</dbReference>
<dbReference type="NCBIfam" id="NF038076">
    <property type="entry name" value="fam_STM4015"/>
    <property type="match status" value="1"/>
</dbReference>
<evidence type="ECO:0000313" key="1">
    <source>
        <dbReference type="EMBL" id="MBS2552338.1"/>
    </source>
</evidence>
<dbReference type="RefSeq" id="WP_212017820.1">
    <property type="nucleotide sequence ID" value="NZ_JAAFYZ010000183.1"/>
</dbReference>
<dbReference type="SUPFAM" id="SSF52047">
    <property type="entry name" value="RNI-like"/>
    <property type="match status" value="1"/>
</dbReference>
<dbReference type="Proteomes" id="UP000730482">
    <property type="component" value="Unassembled WGS sequence"/>
</dbReference>
<dbReference type="InterPro" id="IPR047722">
    <property type="entry name" value="STM4015-like"/>
</dbReference>
<sequence>MNRDHTIEFAGLPVVSFPLDPDAPLPVAAEDGRPVAWRLECDVRWGAQFGHTLPELFDLFLRRVDAAGVQAVVFGVWSTEMDCGGHPVQVLVEAADRLAGLRRVFIADVGSEDIEVSWIANPPVTPLLESFPRLEELWVRGGPEDKDVPILAPIKHESLRTLVFQSGSLPSETIRSIGQCSFPALERLEIYFGDPDYGGTGSADDIRSLLTGQGLSELRYLGLKNAMTQDAIATALAHAPIVAQLHTLDLSLGTLGDEGAAALLAGQPLGHLRKLDLHHHFLSQEMGDRLCHALPGVEIDLSERIAAEDRYVAVAE</sequence>
<reference evidence="1 2" key="1">
    <citation type="submission" date="2020-02" db="EMBL/GenBank/DDBJ databases">
        <title>Acidophilic actinobacteria isolated from forest soil.</title>
        <authorList>
            <person name="Golinska P."/>
        </authorList>
    </citation>
    <scope>NUCLEOTIDE SEQUENCE [LARGE SCALE GENOMIC DNA]</scope>
    <source>
        <strain evidence="1 2">NL8</strain>
    </source>
</reference>
<accession>A0ABS5L1Z5</accession>
<name>A0ABS5L1Z5_9ACTN</name>
<protein>
    <submittedName>
        <fullName evidence="1">STM4015 family protein</fullName>
    </submittedName>
</protein>
<evidence type="ECO:0000313" key="2">
    <source>
        <dbReference type="Proteomes" id="UP000730482"/>
    </source>
</evidence>
<organism evidence="1 2">
    <name type="scientific">Catenulispora pinistramenti</name>
    <dbReference type="NCBI Taxonomy" id="2705254"/>
    <lineage>
        <taxon>Bacteria</taxon>
        <taxon>Bacillati</taxon>
        <taxon>Actinomycetota</taxon>
        <taxon>Actinomycetes</taxon>
        <taxon>Catenulisporales</taxon>
        <taxon>Catenulisporaceae</taxon>
        <taxon>Catenulispora</taxon>
    </lineage>
</organism>
<comment type="caution">
    <text evidence="1">The sequence shown here is derived from an EMBL/GenBank/DDBJ whole genome shotgun (WGS) entry which is preliminary data.</text>
</comment>
<dbReference type="EMBL" id="JAAFYZ010000183">
    <property type="protein sequence ID" value="MBS2552338.1"/>
    <property type="molecule type" value="Genomic_DNA"/>
</dbReference>
<gene>
    <name evidence="1" type="ORF">KGQ19_36335</name>
</gene>
<dbReference type="InterPro" id="IPR032675">
    <property type="entry name" value="LRR_dom_sf"/>
</dbReference>